<evidence type="ECO:0000313" key="3">
    <source>
        <dbReference type="Proteomes" id="UP000193719"/>
    </source>
</evidence>
<reference evidence="2 3" key="1">
    <citation type="submission" date="2016-08" db="EMBL/GenBank/DDBJ databases">
        <title>Genomes of anaerobic fungi encode conserved fungal cellulosomes for biomass hydrolysis.</title>
        <authorList>
            <consortium name="DOE Joint Genome Institute"/>
            <person name="Haitjema C.H."/>
            <person name="Gilmore S.P."/>
            <person name="Henske J.K."/>
            <person name="Solomon K.V."/>
            <person name="De Groot R."/>
            <person name="Kuo A."/>
            <person name="Mondo S.J."/>
            <person name="Salamov A.A."/>
            <person name="Labutti K."/>
            <person name="Zhao Z."/>
            <person name="Chiniquy J."/>
            <person name="Barry K."/>
            <person name="Brewer H.M."/>
            <person name="Purvine S.O."/>
            <person name="Wright A.T."/>
            <person name="Boxma B."/>
            <person name="Van Alen T."/>
            <person name="Hackstein J.H."/>
            <person name="Baker S.E."/>
            <person name="Grigoriev I.V."/>
            <person name="O'Malley M.A."/>
        </authorList>
    </citation>
    <scope>NUCLEOTIDE SEQUENCE [LARGE SCALE GENOMIC DNA]</scope>
    <source>
        <strain evidence="3">finn</strain>
    </source>
</reference>
<organism evidence="2 3">
    <name type="scientific">Piromyces finnis</name>
    <dbReference type="NCBI Taxonomy" id="1754191"/>
    <lineage>
        <taxon>Eukaryota</taxon>
        <taxon>Fungi</taxon>
        <taxon>Fungi incertae sedis</taxon>
        <taxon>Chytridiomycota</taxon>
        <taxon>Chytridiomycota incertae sedis</taxon>
        <taxon>Neocallimastigomycetes</taxon>
        <taxon>Neocallimastigales</taxon>
        <taxon>Neocallimastigaceae</taxon>
        <taxon>Piromyces</taxon>
    </lineage>
</organism>
<name>A0A1Y1V8Q9_9FUNG</name>
<sequence length="308" mass="35798">MKNSYKYSNLYNTKRDNFLPLLTSKSNKKEKYEPQDFYYPIKYEPKNNNYSSVGFRSKTNRFEDIKPTPHELDLEPYIPVNDKLVEHRVLNRPWLQQIQATLGDVFINDHTNDGMINSSKIINSLSCDNSNDKNELMILKSNQQEEKKIKKISFGVNSIINNESKLGYNDSLNQDTNEIRKTQNMNPYSECFFIKEPYKILIGNGKSINEEEEKINQYANFFEYQNSISSTDQTRSLHDDDEETSNDNQKSIMTSKYSNNSINNNEDNNNDTTNTNSISIKNSNNSLDKEKEMSFSVLNNESPENNIS</sequence>
<evidence type="ECO:0000313" key="2">
    <source>
        <dbReference type="EMBL" id="ORX49750.1"/>
    </source>
</evidence>
<reference evidence="2 3" key="2">
    <citation type="submission" date="2016-08" db="EMBL/GenBank/DDBJ databases">
        <title>Pervasive Adenine N6-methylation of Active Genes in Fungi.</title>
        <authorList>
            <consortium name="DOE Joint Genome Institute"/>
            <person name="Mondo S.J."/>
            <person name="Dannebaum R.O."/>
            <person name="Kuo R.C."/>
            <person name="Labutti K."/>
            <person name="Haridas S."/>
            <person name="Kuo A."/>
            <person name="Salamov A."/>
            <person name="Ahrendt S.R."/>
            <person name="Lipzen A."/>
            <person name="Sullivan W."/>
            <person name="Andreopoulos W.B."/>
            <person name="Clum A."/>
            <person name="Lindquist E."/>
            <person name="Daum C."/>
            <person name="Ramamoorthy G.K."/>
            <person name="Gryganskyi A."/>
            <person name="Culley D."/>
            <person name="Magnuson J.K."/>
            <person name="James T.Y."/>
            <person name="O'Malley M.A."/>
            <person name="Stajich J.E."/>
            <person name="Spatafora J.W."/>
            <person name="Visel A."/>
            <person name="Grigoriev I.V."/>
        </authorList>
    </citation>
    <scope>NUCLEOTIDE SEQUENCE [LARGE SCALE GENOMIC DNA]</scope>
    <source>
        <strain evidence="3">finn</strain>
    </source>
</reference>
<dbReference type="EMBL" id="MCFH01000023">
    <property type="protein sequence ID" value="ORX49750.1"/>
    <property type="molecule type" value="Genomic_DNA"/>
</dbReference>
<feature type="compositionally biased region" description="Low complexity" evidence="1">
    <location>
        <begin position="255"/>
        <end position="286"/>
    </location>
</feature>
<dbReference type="Proteomes" id="UP000193719">
    <property type="component" value="Unassembled WGS sequence"/>
</dbReference>
<protein>
    <submittedName>
        <fullName evidence="2">Uncharacterized protein</fullName>
    </submittedName>
</protein>
<keyword evidence="3" id="KW-1185">Reference proteome</keyword>
<feature type="compositionally biased region" description="Polar residues" evidence="1">
    <location>
        <begin position="296"/>
        <end position="308"/>
    </location>
</feature>
<feature type="region of interest" description="Disordered" evidence="1">
    <location>
        <begin position="230"/>
        <end position="308"/>
    </location>
</feature>
<gene>
    <name evidence="2" type="ORF">BCR36DRAFT_328148</name>
</gene>
<accession>A0A1Y1V8Q9</accession>
<proteinExistence type="predicted"/>
<dbReference type="AlphaFoldDB" id="A0A1Y1V8Q9"/>
<dbReference type="OrthoDB" id="2153292at2759"/>
<evidence type="ECO:0000256" key="1">
    <source>
        <dbReference type="SAM" id="MobiDB-lite"/>
    </source>
</evidence>
<comment type="caution">
    <text evidence="2">The sequence shown here is derived from an EMBL/GenBank/DDBJ whole genome shotgun (WGS) entry which is preliminary data.</text>
</comment>